<comment type="caution">
    <text evidence="1">The sequence shown here is derived from an EMBL/GenBank/DDBJ whole genome shotgun (WGS) entry which is preliminary data.</text>
</comment>
<dbReference type="InterPro" id="IPR029063">
    <property type="entry name" value="SAM-dependent_MTases_sf"/>
</dbReference>
<gene>
    <name evidence="1" type="ORF">S01H1_36440</name>
</gene>
<accession>X0VVG5</accession>
<proteinExistence type="predicted"/>
<name>X0VVG5_9ZZZZ</name>
<dbReference type="Gene3D" id="3.40.50.150">
    <property type="entry name" value="Vaccinia Virus protein VP39"/>
    <property type="match status" value="1"/>
</dbReference>
<dbReference type="EMBL" id="BARS01022830">
    <property type="protein sequence ID" value="GAG04501.1"/>
    <property type="molecule type" value="Genomic_DNA"/>
</dbReference>
<evidence type="ECO:0000313" key="1">
    <source>
        <dbReference type="EMBL" id="GAG04501.1"/>
    </source>
</evidence>
<reference evidence="1" key="1">
    <citation type="journal article" date="2014" name="Front. Microbiol.">
        <title>High frequency of phylogenetically diverse reductive dehalogenase-homologous genes in deep subseafloor sedimentary metagenomes.</title>
        <authorList>
            <person name="Kawai M."/>
            <person name="Futagami T."/>
            <person name="Toyoda A."/>
            <person name="Takaki Y."/>
            <person name="Nishi S."/>
            <person name="Hori S."/>
            <person name="Arai W."/>
            <person name="Tsubouchi T."/>
            <person name="Morono Y."/>
            <person name="Uchiyama I."/>
            <person name="Ito T."/>
            <person name="Fujiyama A."/>
            <person name="Inagaki F."/>
            <person name="Takami H."/>
        </authorList>
    </citation>
    <scope>NUCLEOTIDE SEQUENCE</scope>
    <source>
        <strain evidence="1">Expedition CK06-06</strain>
    </source>
</reference>
<feature type="non-terminal residue" evidence="1">
    <location>
        <position position="1"/>
    </location>
</feature>
<dbReference type="AlphaFoldDB" id="X0VVG5"/>
<sequence length="52" mass="5759">KQLANGGFLVGPVGYGGVQRLIAYEKRASKLIERAICDVRFVKLLGEYGFEQ</sequence>
<organism evidence="1">
    <name type="scientific">marine sediment metagenome</name>
    <dbReference type="NCBI Taxonomy" id="412755"/>
    <lineage>
        <taxon>unclassified sequences</taxon>
        <taxon>metagenomes</taxon>
        <taxon>ecological metagenomes</taxon>
    </lineage>
</organism>
<dbReference type="Pfam" id="PF01135">
    <property type="entry name" value="PCMT"/>
    <property type="match status" value="1"/>
</dbReference>
<protein>
    <submittedName>
        <fullName evidence="1">Uncharacterized protein</fullName>
    </submittedName>
</protein>